<comment type="subcellular location">
    <subcellularLocation>
        <location evidence="1">Nucleus</location>
    </subcellularLocation>
</comment>
<evidence type="ECO:0000259" key="4">
    <source>
        <dbReference type="Pfam" id="PF06943"/>
    </source>
</evidence>
<feature type="domain" description="Zinc finger LSD1-type" evidence="4">
    <location>
        <begin position="46"/>
        <end position="70"/>
    </location>
</feature>
<sequence length="337" mass="36310">MPTNSLTSSSSSSSSSSSASLRSTAHTNPVFTNVISSPAAQSQLVCSGCRTLLLFPVGATSVCCAVCNAMTAVPPPGTEMAQLVCGGCHNLLMHIRGATSVRCSCCHTVNLRLGANQVAHLSCGNCWRLLMYQYGARLGMVEFIYEKAIMTRPQPSQGGSSNARSHSQFSKHDDRRPYFFTFTGRARQPNHDDPRPNQKLCTSHSGEGKPLKSLIIIPNRQQGIPVILQKLVSPGDIRLSQKDLDLTIVTRRFSVDGAVASSDDMVSWGKKALLIGGKTDPATDRISVWSFDTETECCSIVEAKGDIPVSITLNQCRCYISLTNSKGKSGCFVSDVR</sequence>
<feature type="domain" description="Zinc finger LSD1-type" evidence="4">
    <location>
        <begin position="85"/>
        <end position="109"/>
    </location>
</feature>
<gene>
    <name evidence="5" type="ORF">Tsubulata_036852</name>
</gene>
<dbReference type="PANTHER" id="PTHR31747:SF1">
    <property type="entry name" value="PROTEIN LOL1"/>
    <property type="match status" value="1"/>
</dbReference>
<proteinExistence type="predicted"/>
<name>A0A9Q0JFE1_9ROSI</name>
<organism evidence="5 6">
    <name type="scientific">Turnera subulata</name>
    <dbReference type="NCBI Taxonomy" id="218843"/>
    <lineage>
        <taxon>Eukaryota</taxon>
        <taxon>Viridiplantae</taxon>
        <taxon>Streptophyta</taxon>
        <taxon>Embryophyta</taxon>
        <taxon>Tracheophyta</taxon>
        <taxon>Spermatophyta</taxon>
        <taxon>Magnoliopsida</taxon>
        <taxon>eudicotyledons</taxon>
        <taxon>Gunneridae</taxon>
        <taxon>Pentapetalae</taxon>
        <taxon>rosids</taxon>
        <taxon>fabids</taxon>
        <taxon>Malpighiales</taxon>
        <taxon>Passifloraceae</taxon>
        <taxon>Turnera</taxon>
    </lineage>
</organism>
<protein>
    <recommendedName>
        <fullName evidence="4">Zinc finger LSD1-type domain-containing protein</fullName>
    </recommendedName>
</protein>
<feature type="region of interest" description="Disordered" evidence="3">
    <location>
        <begin position="182"/>
        <end position="206"/>
    </location>
</feature>
<dbReference type="InterPro" id="IPR040319">
    <property type="entry name" value="LSD1-like"/>
</dbReference>
<feature type="region of interest" description="Disordered" evidence="3">
    <location>
        <begin position="1"/>
        <end position="20"/>
    </location>
</feature>
<keyword evidence="2" id="KW-0539">Nucleus</keyword>
<dbReference type="Proteomes" id="UP001141552">
    <property type="component" value="Unassembled WGS sequence"/>
</dbReference>
<evidence type="ECO:0000256" key="3">
    <source>
        <dbReference type="SAM" id="MobiDB-lite"/>
    </source>
</evidence>
<comment type="caution">
    <text evidence="5">The sequence shown here is derived from an EMBL/GenBank/DDBJ whole genome shotgun (WGS) entry which is preliminary data.</text>
</comment>
<evidence type="ECO:0000313" key="5">
    <source>
        <dbReference type="EMBL" id="KAJ4839579.1"/>
    </source>
</evidence>
<dbReference type="Pfam" id="PF06943">
    <property type="entry name" value="zf-LSD1"/>
    <property type="match status" value="3"/>
</dbReference>
<dbReference type="NCBIfam" id="TIGR01053">
    <property type="entry name" value="LSD1"/>
    <property type="match status" value="2"/>
</dbReference>
<accession>A0A9Q0JFE1</accession>
<dbReference type="GO" id="GO:0005634">
    <property type="term" value="C:nucleus"/>
    <property type="evidence" value="ECO:0007669"/>
    <property type="project" value="UniProtKB-SubCell"/>
</dbReference>
<keyword evidence="6" id="KW-1185">Reference proteome</keyword>
<dbReference type="PANTHER" id="PTHR31747">
    <property type="entry name" value="PROTEIN LSD1"/>
    <property type="match status" value="1"/>
</dbReference>
<reference evidence="5" key="1">
    <citation type="submission" date="2022-02" db="EMBL/GenBank/DDBJ databases">
        <authorList>
            <person name="Henning P.M."/>
            <person name="McCubbin A.G."/>
            <person name="Shore J.S."/>
        </authorList>
    </citation>
    <scope>NUCLEOTIDE SEQUENCE</scope>
    <source>
        <strain evidence="5">F60SS</strain>
        <tissue evidence="5">Leaves</tissue>
    </source>
</reference>
<dbReference type="OrthoDB" id="5594417at2759"/>
<reference evidence="5" key="2">
    <citation type="journal article" date="2023" name="Plants (Basel)">
        <title>Annotation of the Turnera subulata (Passifloraceae) Draft Genome Reveals the S-Locus Evolved after the Divergence of Turneroideae from Passifloroideae in a Stepwise Manner.</title>
        <authorList>
            <person name="Henning P.M."/>
            <person name="Roalson E.H."/>
            <person name="Mir W."/>
            <person name="McCubbin A.G."/>
            <person name="Shore J.S."/>
        </authorList>
    </citation>
    <scope>NUCLEOTIDE SEQUENCE</scope>
    <source>
        <strain evidence="5">F60SS</strain>
    </source>
</reference>
<dbReference type="InterPro" id="IPR005735">
    <property type="entry name" value="Znf_LSD1"/>
</dbReference>
<dbReference type="AlphaFoldDB" id="A0A9Q0JFE1"/>
<evidence type="ECO:0000313" key="6">
    <source>
        <dbReference type="Proteomes" id="UP001141552"/>
    </source>
</evidence>
<dbReference type="EMBL" id="JAKUCV010003271">
    <property type="protein sequence ID" value="KAJ4839579.1"/>
    <property type="molecule type" value="Genomic_DNA"/>
</dbReference>
<evidence type="ECO:0000256" key="1">
    <source>
        <dbReference type="ARBA" id="ARBA00004123"/>
    </source>
</evidence>
<feature type="domain" description="Zinc finger LSD1-type" evidence="4">
    <location>
        <begin position="123"/>
        <end position="137"/>
    </location>
</feature>
<evidence type="ECO:0000256" key="2">
    <source>
        <dbReference type="ARBA" id="ARBA00023242"/>
    </source>
</evidence>